<evidence type="ECO:0000313" key="7">
    <source>
        <dbReference type="WBParaSite" id="ACAC_0000441801-mRNA-1"/>
    </source>
</evidence>
<keyword evidence="5" id="KW-0472">Membrane</keyword>
<accession>A0A0K0D2X3</accession>
<dbReference type="GO" id="GO:0051537">
    <property type="term" value="F:2 iron, 2 sulfur cluster binding"/>
    <property type="evidence" value="ECO:0007669"/>
    <property type="project" value="UniProtKB-KW"/>
</dbReference>
<dbReference type="Proteomes" id="UP000035642">
    <property type="component" value="Unassembled WGS sequence"/>
</dbReference>
<keyword evidence="5" id="KW-1133">Transmembrane helix</keyword>
<keyword evidence="3" id="KW-0408">Iron</keyword>
<dbReference type="InterPro" id="IPR012675">
    <property type="entry name" value="Beta-grasp_dom_sf"/>
</dbReference>
<evidence type="ECO:0000313" key="6">
    <source>
        <dbReference type="Proteomes" id="UP000035642"/>
    </source>
</evidence>
<evidence type="ECO:0000256" key="4">
    <source>
        <dbReference type="ARBA" id="ARBA00023014"/>
    </source>
</evidence>
<evidence type="ECO:0000256" key="5">
    <source>
        <dbReference type="SAM" id="Phobius"/>
    </source>
</evidence>
<dbReference type="Gene3D" id="3.10.20.30">
    <property type="match status" value="1"/>
</dbReference>
<keyword evidence="5" id="KW-0812">Transmembrane</keyword>
<evidence type="ECO:0000256" key="3">
    <source>
        <dbReference type="ARBA" id="ARBA00023004"/>
    </source>
</evidence>
<keyword evidence="6" id="KW-1185">Reference proteome</keyword>
<dbReference type="STRING" id="6313.A0A0K0D2X3"/>
<dbReference type="InterPro" id="IPR036010">
    <property type="entry name" value="2Fe-2S_ferredoxin-like_sf"/>
</dbReference>
<reference evidence="7" key="2">
    <citation type="submission" date="2017-02" db="UniProtKB">
        <authorList>
            <consortium name="WormBaseParasite"/>
        </authorList>
    </citation>
    <scope>IDENTIFICATION</scope>
</reference>
<dbReference type="GO" id="GO:0009055">
    <property type="term" value="F:electron transfer activity"/>
    <property type="evidence" value="ECO:0007669"/>
    <property type="project" value="TreeGrafter"/>
</dbReference>
<name>A0A0K0D2X3_ANGCA</name>
<feature type="transmembrane region" description="Helical" evidence="5">
    <location>
        <begin position="6"/>
        <end position="24"/>
    </location>
</feature>
<keyword evidence="4" id="KW-0411">Iron-sulfur</keyword>
<dbReference type="PANTHER" id="PTHR23426">
    <property type="entry name" value="FERREDOXIN/ADRENODOXIN"/>
    <property type="match status" value="1"/>
</dbReference>
<organism evidence="6 7">
    <name type="scientific">Angiostrongylus cantonensis</name>
    <name type="common">Rat lungworm</name>
    <dbReference type="NCBI Taxonomy" id="6313"/>
    <lineage>
        <taxon>Eukaryota</taxon>
        <taxon>Metazoa</taxon>
        <taxon>Ecdysozoa</taxon>
        <taxon>Nematoda</taxon>
        <taxon>Chromadorea</taxon>
        <taxon>Rhabditida</taxon>
        <taxon>Rhabditina</taxon>
        <taxon>Rhabditomorpha</taxon>
        <taxon>Strongyloidea</taxon>
        <taxon>Metastrongylidae</taxon>
        <taxon>Angiostrongylus</taxon>
    </lineage>
</organism>
<dbReference type="GO" id="GO:0140647">
    <property type="term" value="P:P450-containing electron transport chain"/>
    <property type="evidence" value="ECO:0007669"/>
    <property type="project" value="InterPro"/>
</dbReference>
<dbReference type="PANTHER" id="PTHR23426:SF76">
    <property type="entry name" value="ADRENODOXIN-LIKE PROTEIN 2, MITOCHONDRIAL"/>
    <property type="match status" value="1"/>
</dbReference>
<dbReference type="GO" id="GO:0046872">
    <property type="term" value="F:metal ion binding"/>
    <property type="evidence" value="ECO:0007669"/>
    <property type="project" value="UniProtKB-KW"/>
</dbReference>
<evidence type="ECO:0000256" key="1">
    <source>
        <dbReference type="ARBA" id="ARBA00022714"/>
    </source>
</evidence>
<keyword evidence="2" id="KW-0479">Metal-binding</keyword>
<sequence>MLLWITIWHWMVLVPVKTLFYSVAMKFSGSNRNVGLVQSDTPYVVVHWVTRSLRVIVNRLEILSMTDSLERMSKLSIVDIEISLTNASGLLTTTSPVAPSPDNQQDLRFNASRTLACCTCHVILSPEHFERVDQINPAGEEELDLLDLAPELSDYSRLGCQVQVESNDPETIVVKVPTQKRDARTLD</sequence>
<dbReference type="AlphaFoldDB" id="A0A0K0D2X3"/>
<dbReference type="WBParaSite" id="ACAC_0000441801-mRNA-1">
    <property type="protein sequence ID" value="ACAC_0000441801-mRNA-1"/>
    <property type="gene ID" value="ACAC_0000441801"/>
</dbReference>
<reference evidence="6" key="1">
    <citation type="submission" date="2012-09" db="EMBL/GenBank/DDBJ databases">
        <authorList>
            <person name="Martin A.A."/>
        </authorList>
    </citation>
    <scope>NUCLEOTIDE SEQUENCE</scope>
</reference>
<dbReference type="GO" id="GO:0005739">
    <property type="term" value="C:mitochondrion"/>
    <property type="evidence" value="ECO:0007669"/>
    <property type="project" value="TreeGrafter"/>
</dbReference>
<evidence type="ECO:0000256" key="2">
    <source>
        <dbReference type="ARBA" id="ARBA00022723"/>
    </source>
</evidence>
<dbReference type="SUPFAM" id="SSF54292">
    <property type="entry name" value="2Fe-2S ferredoxin-like"/>
    <property type="match status" value="1"/>
</dbReference>
<keyword evidence="1" id="KW-0001">2Fe-2S</keyword>
<proteinExistence type="predicted"/>
<protein>
    <submittedName>
        <fullName evidence="7">2Fe-2S ferredoxin-type domain-containing protein</fullName>
    </submittedName>
</protein>
<dbReference type="InterPro" id="IPR001055">
    <property type="entry name" value="Adrenodoxin-like"/>
</dbReference>